<sequence>MGDLRPSASVFAPRSSKALQPTSSPSTGGLAYRFEADSNKPSTVTCLGDCLTTWPPGLSDGSKVRLSSGVDPKLVSTVKRSDGLLQVTLDGWPLYLFEDDKADGKLVIKK</sequence>
<dbReference type="Pfam" id="PF03640">
    <property type="entry name" value="Lipoprotein_15"/>
    <property type="match status" value="1"/>
</dbReference>
<dbReference type="PANTHER" id="PTHR39335:SF1">
    <property type="entry name" value="BLL4220 PROTEIN"/>
    <property type="match status" value="1"/>
</dbReference>
<name>A0A4R4QFS0_9ACTN</name>
<protein>
    <submittedName>
        <fullName evidence="2">Uncharacterized protein</fullName>
    </submittedName>
</protein>
<organism evidence="2 3">
    <name type="scientific">Kribbella albertanoniae</name>
    <dbReference type="NCBI Taxonomy" id="1266829"/>
    <lineage>
        <taxon>Bacteria</taxon>
        <taxon>Bacillati</taxon>
        <taxon>Actinomycetota</taxon>
        <taxon>Actinomycetes</taxon>
        <taxon>Propionibacteriales</taxon>
        <taxon>Kribbellaceae</taxon>
        <taxon>Kribbella</taxon>
    </lineage>
</organism>
<gene>
    <name evidence="2" type="ORF">E1261_04655</name>
</gene>
<dbReference type="GO" id="GO:0043448">
    <property type="term" value="P:alkane catabolic process"/>
    <property type="evidence" value="ECO:0007669"/>
    <property type="project" value="TreeGrafter"/>
</dbReference>
<accession>A0A4R4QFS0</accession>
<evidence type="ECO:0000313" key="2">
    <source>
        <dbReference type="EMBL" id="TDC34002.1"/>
    </source>
</evidence>
<dbReference type="PANTHER" id="PTHR39335">
    <property type="entry name" value="BLL4220 PROTEIN"/>
    <property type="match status" value="1"/>
</dbReference>
<evidence type="ECO:0000313" key="3">
    <source>
        <dbReference type="Proteomes" id="UP000295075"/>
    </source>
</evidence>
<feature type="region of interest" description="Disordered" evidence="1">
    <location>
        <begin position="1"/>
        <end position="33"/>
    </location>
</feature>
<dbReference type="InterPro" id="IPR005297">
    <property type="entry name" value="Lipoprotein_repeat"/>
</dbReference>
<evidence type="ECO:0000256" key="1">
    <source>
        <dbReference type="SAM" id="MobiDB-lite"/>
    </source>
</evidence>
<dbReference type="AlphaFoldDB" id="A0A4R4QFS0"/>
<proteinExistence type="predicted"/>
<dbReference type="RefSeq" id="WP_132402364.1">
    <property type="nucleotide sequence ID" value="NZ_SMKA01000010.1"/>
</dbReference>
<dbReference type="OrthoDB" id="597632at2"/>
<feature type="compositionally biased region" description="Polar residues" evidence="1">
    <location>
        <begin position="17"/>
        <end position="27"/>
    </location>
</feature>
<comment type="caution">
    <text evidence="2">The sequence shown here is derived from an EMBL/GenBank/DDBJ whole genome shotgun (WGS) entry which is preliminary data.</text>
</comment>
<keyword evidence="3" id="KW-1185">Reference proteome</keyword>
<dbReference type="EMBL" id="SMKA01000010">
    <property type="protein sequence ID" value="TDC34002.1"/>
    <property type="molecule type" value="Genomic_DNA"/>
</dbReference>
<reference evidence="2 3" key="1">
    <citation type="submission" date="2019-03" db="EMBL/GenBank/DDBJ databases">
        <title>Draft genome sequences of novel Actinobacteria.</title>
        <authorList>
            <person name="Sahin N."/>
            <person name="Ay H."/>
            <person name="Saygin H."/>
        </authorList>
    </citation>
    <scope>NUCLEOTIDE SEQUENCE [LARGE SCALE GENOMIC DNA]</scope>
    <source>
        <strain evidence="2 3">JCM 30547</strain>
    </source>
</reference>
<dbReference type="Proteomes" id="UP000295075">
    <property type="component" value="Unassembled WGS sequence"/>
</dbReference>